<accession>A0A1A8WDU3</accession>
<dbReference type="InterPro" id="IPR008780">
    <property type="entry name" value="Plasmodium_Vir"/>
</dbReference>
<gene>
    <name evidence="3" type="ORF">POVCU2_0065240</name>
</gene>
<feature type="compositionally biased region" description="Polar residues" evidence="1">
    <location>
        <begin position="225"/>
        <end position="236"/>
    </location>
</feature>
<keyword evidence="2" id="KW-1133">Transmembrane helix</keyword>
<name>A0A1A8WDU3_PLAOA</name>
<evidence type="ECO:0000313" key="4">
    <source>
        <dbReference type="Proteomes" id="UP000078560"/>
    </source>
</evidence>
<evidence type="ECO:0000313" key="3">
    <source>
        <dbReference type="EMBL" id="SBS91075.1"/>
    </source>
</evidence>
<organism evidence="3 4">
    <name type="scientific">Plasmodium ovale curtisi</name>
    <dbReference type="NCBI Taxonomy" id="864141"/>
    <lineage>
        <taxon>Eukaryota</taxon>
        <taxon>Sar</taxon>
        <taxon>Alveolata</taxon>
        <taxon>Apicomplexa</taxon>
        <taxon>Aconoidasida</taxon>
        <taxon>Haemosporida</taxon>
        <taxon>Plasmodiidae</taxon>
        <taxon>Plasmodium</taxon>
        <taxon>Plasmodium (Plasmodium)</taxon>
    </lineage>
</organism>
<proteinExistence type="predicted"/>
<feature type="transmembrane region" description="Helical" evidence="2">
    <location>
        <begin position="273"/>
        <end position="295"/>
    </location>
</feature>
<evidence type="ECO:0000256" key="1">
    <source>
        <dbReference type="SAM" id="MobiDB-lite"/>
    </source>
</evidence>
<feature type="region of interest" description="Disordered" evidence="1">
    <location>
        <begin position="225"/>
        <end position="269"/>
    </location>
</feature>
<keyword evidence="2" id="KW-0472">Membrane</keyword>
<evidence type="ECO:0000256" key="2">
    <source>
        <dbReference type="SAM" id="Phobius"/>
    </source>
</evidence>
<dbReference type="Pfam" id="PF05795">
    <property type="entry name" value="Plasmodium_Vir"/>
    <property type="match status" value="1"/>
</dbReference>
<keyword evidence="2" id="KW-0812">Transmembrane</keyword>
<dbReference type="EMBL" id="FLQU01001032">
    <property type="protein sequence ID" value="SBS91075.1"/>
    <property type="molecule type" value="Genomic_DNA"/>
</dbReference>
<dbReference type="AlphaFoldDB" id="A0A1A8WDU3"/>
<dbReference type="Proteomes" id="UP000078560">
    <property type="component" value="Unassembled WGS sequence"/>
</dbReference>
<sequence length="346" mass="40614">MDEGNLDERYDTFDEYSSNKDTYDSIKSEIADDYDSFPDVIIPQSTNDRNFIIYDCLRLRKYLMKFRSEEECKKKNCCAYVNYLLNDGIKNYYKSQKNIFEFYTRYINDNSNENIKKLCGSGIIDMHEEKYNKTKKLYNVYHLYKIFNTNKRFTQSCSQAKSCAREYNNIIFDYPNLDDTEFCKVLNDFKTVFEKNTIISSQCHALYPYELSLLDTCNHLQKQSRVTDLSPKQSDGQVKKEEAPGKQSFPVEQQTEMETEKQSNSLSSSGSTLPIAFFSSGIGALLILLSFYKFTPFGQFLKLKMQKFKGASDYLDGEQYEMQQHYSEYEKTNEEDNVYNISYNSL</sequence>
<protein>
    <submittedName>
        <fullName evidence="3">PIR Superfamily Protein</fullName>
    </submittedName>
</protein>
<reference evidence="4" key="1">
    <citation type="submission" date="2016-05" db="EMBL/GenBank/DDBJ databases">
        <authorList>
            <person name="Naeem Raeece"/>
        </authorList>
    </citation>
    <scope>NUCLEOTIDE SEQUENCE [LARGE SCALE GENOMIC DNA]</scope>
</reference>